<name>A0AAE6YHF1_9GAMM</name>
<evidence type="ECO:0000256" key="1">
    <source>
        <dbReference type="ARBA" id="ARBA00001526"/>
    </source>
</evidence>
<dbReference type="SUPFAM" id="SSF56601">
    <property type="entry name" value="beta-lactamase/transpeptidase-like"/>
    <property type="match status" value="1"/>
</dbReference>
<comment type="catalytic activity">
    <reaction evidence="1 6">
        <text>a beta-lactam + H2O = a substituted beta-amino acid</text>
        <dbReference type="Rhea" id="RHEA:20401"/>
        <dbReference type="ChEBI" id="CHEBI:15377"/>
        <dbReference type="ChEBI" id="CHEBI:35627"/>
        <dbReference type="ChEBI" id="CHEBI:140347"/>
        <dbReference type="EC" id="3.5.2.6"/>
    </reaction>
</comment>
<dbReference type="EMBL" id="CP038241">
    <property type="protein sequence ID" value="QIV95980.1"/>
    <property type="molecule type" value="Genomic_DNA"/>
</dbReference>
<dbReference type="GO" id="GO:0008800">
    <property type="term" value="F:beta-lactamase activity"/>
    <property type="evidence" value="ECO:0007669"/>
    <property type="project" value="UniProtKB-UniRule"/>
</dbReference>
<evidence type="ECO:0000313" key="9">
    <source>
        <dbReference type="Proteomes" id="UP000502004"/>
    </source>
</evidence>
<dbReference type="EC" id="3.5.2.6" evidence="3 6"/>
<protein>
    <recommendedName>
        <fullName evidence="3 6">Beta-lactamase</fullName>
        <ecNumber evidence="3 6">3.5.2.6</ecNumber>
    </recommendedName>
</protein>
<accession>A0AAE6YHF1</accession>
<dbReference type="Pfam" id="PF13354">
    <property type="entry name" value="Beta-lactamase2"/>
    <property type="match status" value="1"/>
</dbReference>
<evidence type="ECO:0000259" key="7">
    <source>
        <dbReference type="Pfam" id="PF13354"/>
    </source>
</evidence>
<evidence type="ECO:0000313" key="8">
    <source>
        <dbReference type="EMBL" id="QIV95980.1"/>
    </source>
</evidence>
<dbReference type="GO" id="GO:0030655">
    <property type="term" value="P:beta-lactam antibiotic catabolic process"/>
    <property type="evidence" value="ECO:0007669"/>
    <property type="project" value="InterPro"/>
</dbReference>
<keyword evidence="9" id="KW-1185">Reference proteome</keyword>
<dbReference type="KEGG" id="aii:E4K63_03700"/>
<feature type="domain" description="Beta-lactamase class A catalytic" evidence="7">
    <location>
        <begin position="42"/>
        <end position="258"/>
    </location>
</feature>
<evidence type="ECO:0000256" key="4">
    <source>
        <dbReference type="ARBA" id="ARBA00022801"/>
    </source>
</evidence>
<dbReference type="PANTHER" id="PTHR35333">
    <property type="entry name" value="BETA-LACTAMASE"/>
    <property type="match status" value="1"/>
</dbReference>
<dbReference type="Proteomes" id="UP000502004">
    <property type="component" value="Chromosome"/>
</dbReference>
<dbReference type="RefSeq" id="WP_133940691.1">
    <property type="nucleotide sequence ID" value="NZ_CP038241.1"/>
</dbReference>
<evidence type="ECO:0000256" key="5">
    <source>
        <dbReference type="ARBA" id="ARBA00023251"/>
    </source>
</evidence>
<sequence>MKKIIIFLASLIYITITFATSNSIEISNQITKLETQYGGKIGVYLIDYNDKSNFGYNEKFHFPICSVYKFLVVGAVLKESMVTPNLLNEKIKINENDIIGYTPITSKNIDKKLTITELSKATMLSDNTAANLLIKKLGGLKNLNKFIQSLGDRDTIITADEPAINNINLRDNLNKTSPQIIAKDLNKVAFDKKILNKKNQSLFKKWLQENNTGKDRIAFNIPKEWKIGDKTGTCEYGTTNDVAIIWPKNKKPIIIGIFYTQVDKNAKANDIVIQKITKILLNNLKYNDQN</sequence>
<dbReference type="InterPro" id="IPR045155">
    <property type="entry name" value="Beta-lactam_cat"/>
</dbReference>
<evidence type="ECO:0000256" key="2">
    <source>
        <dbReference type="ARBA" id="ARBA00009009"/>
    </source>
</evidence>
<dbReference type="Gene3D" id="3.40.710.10">
    <property type="entry name" value="DD-peptidase/beta-lactamase superfamily"/>
    <property type="match status" value="1"/>
</dbReference>
<dbReference type="GO" id="GO:0046677">
    <property type="term" value="P:response to antibiotic"/>
    <property type="evidence" value="ECO:0007669"/>
    <property type="project" value="UniProtKB-UniRule"/>
</dbReference>
<dbReference type="PRINTS" id="PR00118">
    <property type="entry name" value="BLACTAMASEA"/>
</dbReference>
<evidence type="ECO:0000256" key="3">
    <source>
        <dbReference type="ARBA" id="ARBA00012865"/>
    </source>
</evidence>
<evidence type="ECO:0000256" key="6">
    <source>
        <dbReference type="RuleBase" id="RU361140"/>
    </source>
</evidence>
<keyword evidence="5 6" id="KW-0046">Antibiotic resistance</keyword>
<reference evidence="8 9" key="1">
    <citation type="submission" date="2019-03" db="EMBL/GenBank/DDBJ databases">
        <title>Complete Genome Sequence of Allofrancisella inopinata Strain SYSU YG23 Isolated from Water-Cooling Systems in China.</title>
        <authorList>
            <person name="Ohrman C."/>
            <person name="Uneklint I."/>
            <person name="Sjodin A."/>
        </authorList>
    </citation>
    <scope>NUCLEOTIDE SEQUENCE [LARGE SCALE GENOMIC DNA]</scope>
    <source>
        <strain evidence="8 9">SYSU YG23</strain>
    </source>
</reference>
<dbReference type="InterPro" id="IPR012338">
    <property type="entry name" value="Beta-lactam/transpept-like"/>
</dbReference>
<dbReference type="NCBIfam" id="NF033103">
    <property type="entry name" value="bla_class_A"/>
    <property type="match status" value="1"/>
</dbReference>
<proteinExistence type="inferred from homology"/>
<dbReference type="InterPro" id="IPR023650">
    <property type="entry name" value="Beta-lactam_class-A_AS"/>
</dbReference>
<dbReference type="PROSITE" id="PS00146">
    <property type="entry name" value="BETA_LACTAMASE_A"/>
    <property type="match status" value="1"/>
</dbReference>
<comment type="similarity">
    <text evidence="2 6">Belongs to the class-A beta-lactamase family.</text>
</comment>
<dbReference type="InterPro" id="IPR000871">
    <property type="entry name" value="Beta-lactam_class-A"/>
</dbReference>
<organism evidence="8 9">
    <name type="scientific">Allofrancisella inopinata</name>
    <dbReference type="NCBI Taxonomy" id="1085647"/>
    <lineage>
        <taxon>Bacteria</taxon>
        <taxon>Pseudomonadati</taxon>
        <taxon>Pseudomonadota</taxon>
        <taxon>Gammaproteobacteria</taxon>
        <taxon>Thiotrichales</taxon>
        <taxon>Francisellaceae</taxon>
        <taxon>Allofrancisella</taxon>
    </lineage>
</organism>
<dbReference type="AlphaFoldDB" id="A0AAE6YHF1"/>
<dbReference type="PANTHER" id="PTHR35333:SF3">
    <property type="entry name" value="BETA-LACTAMASE-TYPE TRANSPEPTIDASE FOLD CONTAINING PROTEIN"/>
    <property type="match status" value="1"/>
</dbReference>
<keyword evidence="4 6" id="KW-0378">Hydrolase</keyword>
<gene>
    <name evidence="8" type="primary">bla</name>
    <name evidence="8" type="ORF">E4K63_03700</name>
</gene>